<gene>
    <name evidence="8" type="ORF">EGI15_13390</name>
</gene>
<organism evidence="8 9">
    <name type="scientific">Chryseobacterium cucumeris</name>
    <dbReference type="NCBI Taxonomy" id="1813611"/>
    <lineage>
        <taxon>Bacteria</taxon>
        <taxon>Pseudomonadati</taxon>
        <taxon>Bacteroidota</taxon>
        <taxon>Flavobacteriia</taxon>
        <taxon>Flavobacteriales</taxon>
        <taxon>Weeksellaceae</taxon>
        <taxon>Chryseobacterium group</taxon>
        <taxon>Chryseobacterium</taxon>
    </lineage>
</organism>
<feature type="transmembrane region" description="Helical" evidence="6">
    <location>
        <begin position="12"/>
        <end position="28"/>
    </location>
</feature>
<reference evidence="8 9" key="1">
    <citation type="submission" date="2018-11" db="EMBL/GenBank/DDBJ databases">
        <title>Proposal to divide the Flavobacteriaceae and reorganize its genera based on Amino Acid Identity values calculated from whole genome sequences.</title>
        <authorList>
            <person name="Nicholson A.C."/>
            <person name="Gulvik C.A."/>
            <person name="Whitney A.M."/>
            <person name="Humrighouse B.W."/>
            <person name="Bell M."/>
            <person name="Holmes B."/>
            <person name="Steigerwalt A."/>
            <person name="Villarma A."/>
            <person name="Sheth M."/>
            <person name="Batra D."/>
            <person name="Pryor J."/>
            <person name="Bernardet J.-F."/>
            <person name="Hugo C."/>
            <person name="Kampfer P."/>
            <person name="Newman J."/>
            <person name="Mcquiston J.R."/>
        </authorList>
    </citation>
    <scope>NUCLEOTIDE SEQUENCE [LARGE SCALE GENOMIC DNA]</scope>
    <source>
        <strain evidence="8 9">G0235</strain>
    </source>
</reference>
<dbReference type="Proteomes" id="UP000281899">
    <property type="component" value="Unassembled WGS sequence"/>
</dbReference>
<feature type="compositionally biased region" description="Basic and acidic residues" evidence="5">
    <location>
        <begin position="239"/>
        <end position="256"/>
    </location>
</feature>
<feature type="region of interest" description="Disordered" evidence="5">
    <location>
        <begin position="275"/>
        <end position="299"/>
    </location>
</feature>
<evidence type="ECO:0000256" key="4">
    <source>
        <dbReference type="ARBA" id="ARBA00023136"/>
    </source>
</evidence>
<evidence type="ECO:0000256" key="6">
    <source>
        <dbReference type="SAM" id="Phobius"/>
    </source>
</evidence>
<evidence type="ECO:0000256" key="1">
    <source>
        <dbReference type="ARBA" id="ARBA00004141"/>
    </source>
</evidence>
<accession>A0ABX9X889</accession>
<comment type="subcellular location">
    <subcellularLocation>
        <location evidence="1">Membrane</location>
        <topology evidence="1">Multi-pass membrane protein</topology>
    </subcellularLocation>
</comment>
<feature type="region of interest" description="Disordered" evidence="5">
    <location>
        <begin position="234"/>
        <end position="256"/>
    </location>
</feature>
<keyword evidence="9" id="KW-1185">Reference proteome</keyword>
<keyword evidence="3 6" id="KW-1133">Transmembrane helix</keyword>
<feature type="domain" description="TM2" evidence="7">
    <location>
        <begin position="8"/>
        <end position="53"/>
    </location>
</feature>
<proteinExistence type="predicted"/>
<dbReference type="InterPro" id="IPR007829">
    <property type="entry name" value="TM2"/>
</dbReference>
<evidence type="ECO:0000313" key="8">
    <source>
        <dbReference type="EMBL" id="ROH91614.1"/>
    </source>
</evidence>
<evidence type="ECO:0000256" key="5">
    <source>
        <dbReference type="SAM" id="MobiDB-lite"/>
    </source>
</evidence>
<evidence type="ECO:0000259" key="7">
    <source>
        <dbReference type="Pfam" id="PF05154"/>
    </source>
</evidence>
<feature type="transmembrane region" description="Helical" evidence="6">
    <location>
        <begin position="110"/>
        <end position="129"/>
    </location>
</feature>
<keyword evidence="2 6" id="KW-0812">Transmembrane</keyword>
<dbReference type="InterPro" id="IPR050932">
    <property type="entry name" value="TM2D1-3-like"/>
</dbReference>
<sequence>MNEFERRKKSIGVAYLLWFLLGWHYAYLKKWGWLILYILTVGGFFIWAIIDLFRIPNMVEQYNNDLALEILRDISIMFPDEVRDSGDKNVNKKAVNDLYITQKIKSEESYSFYIIVGIIILFSVSAFFLKPDRAKMQNAIVDKILVQKLQIFKTMKNFFLGEEMTEKYSQNFISNTLSKKGYSNLGIYEEDFVLVRKLDYRNEDSKENLITAYGFLGFTKVFFSDENLAEDNFSNKQNENIKDHDSQRTDITRVESYKPSTGYNYYEEQAKIREKNNVSQHSEAETNAPNQQGDSIQIN</sequence>
<dbReference type="Pfam" id="PF05154">
    <property type="entry name" value="TM2"/>
    <property type="match status" value="1"/>
</dbReference>
<keyword evidence="4 6" id="KW-0472">Membrane</keyword>
<evidence type="ECO:0000313" key="9">
    <source>
        <dbReference type="Proteomes" id="UP000281899"/>
    </source>
</evidence>
<evidence type="ECO:0000256" key="2">
    <source>
        <dbReference type="ARBA" id="ARBA00022692"/>
    </source>
</evidence>
<protein>
    <submittedName>
        <fullName evidence="8">TM2 domain-containing protein</fullName>
    </submittedName>
</protein>
<dbReference type="PANTHER" id="PTHR21016:SF25">
    <property type="entry name" value="TM2 DOMAIN-CONTAINING PROTEIN DDB_G0277895-RELATED"/>
    <property type="match status" value="1"/>
</dbReference>
<dbReference type="EMBL" id="RJTW01000006">
    <property type="protein sequence ID" value="ROH91614.1"/>
    <property type="molecule type" value="Genomic_DNA"/>
</dbReference>
<feature type="transmembrane region" description="Helical" evidence="6">
    <location>
        <begin position="34"/>
        <end position="53"/>
    </location>
</feature>
<name>A0ABX9X889_9FLAO</name>
<feature type="compositionally biased region" description="Polar residues" evidence="5">
    <location>
        <begin position="277"/>
        <end position="299"/>
    </location>
</feature>
<comment type="caution">
    <text evidence="8">The sequence shown here is derived from an EMBL/GenBank/DDBJ whole genome shotgun (WGS) entry which is preliminary data.</text>
</comment>
<dbReference type="PANTHER" id="PTHR21016">
    <property type="entry name" value="BETA-AMYLOID BINDING PROTEIN-RELATED"/>
    <property type="match status" value="1"/>
</dbReference>
<evidence type="ECO:0000256" key="3">
    <source>
        <dbReference type="ARBA" id="ARBA00022989"/>
    </source>
</evidence>